<protein>
    <submittedName>
        <fullName evidence="2">AAA family ATPase</fullName>
    </submittedName>
</protein>
<dbReference type="Pfam" id="PF13401">
    <property type="entry name" value="AAA_22"/>
    <property type="match status" value="1"/>
</dbReference>
<dbReference type="EMBL" id="WKKF01000013">
    <property type="protein sequence ID" value="MRX56494.1"/>
    <property type="molecule type" value="Genomic_DNA"/>
</dbReference>
<dbReference type="Gene3D" id="3.40.50.300">
    <property type="entry name" value="P-loop containing nucleotide triphosphate hydrolases"/>
    <property type="match status" value="1"/>
</dbReference>
<feature type="domain" description="ORC1/DEAH AAA+ ATPase" evidence="1">
    <location>
        <begin position="127"/>
        <end position="275"/>
    </location>
</feature>
<dbReference type="RefSeq" id="WP_154319512.1">
    <property type="nucleotide sequence ID" value="NZ_CAJGAA010000011.1"/>
</dbReference>
<name>A0A6I2MGK1_9BACI</name>
<evidence type="ECO:0000259" key="1">
    <source>
        <dbReference type="Pfam" id="PF13401"/>
    </source>
</evidence>
<gene>
    <name evidence="2" type="ORF">GJU41_21330</name>
</gene>
<comment type="caution">
    <text evidence="2">The sequence shown here is derived from an EMBL/GenBank/DDBJ whole genome shotgun (WGS) entry which is preliminary data.</text>
</comment>
<dbReference type="Proteomes" id="UP000441585">
    <property type="component" value="Unassembled WGS sequence"/>
</dbReference>
<evidence type="ECO:0000313" key="2">
    <source>
        <dbReference type="EMBL" id="MRX56494.1"/>
    </source>
</evidence>
<evidence type="ECO:0000313" key="3">
    <source>
        <dbReference type="Proteomes" id="UP000441585"/>
    </source>
</evidence>
<dbReference type="AlphaFoldDB" id="A0A6I2MGK1"/>
<reference evidence="2 3" key="1">
    <citation type="submission" date="2019-11" db="EMBL/GenBank/DDBJ databases">
        <title>Bacillus idriensis genome.</title>
        <authorList>
            <person name="Konopka E.N."/>
            <person name="Newman J.D."/>
        </authorList>
    </citation>
    <scope>NUCLEOTIDE SEQUENCE [LARGE SCALE GENOMIC DNA]</scope>
    <source>
        <strain evidence="2 3">DSM 19097</strain>
    </source>
</reference>
<organism evidence="2 3">
    <name type="scientific">Metabacillus idriensis</name>
    <dbReference type="NCBI Taxonomy" id="324768"/>
    <lineage>
        <taxon>Bacteria</taxon>
        <taxon>Bacillati</taxon>
        <taxon>Bacillota</taxon>
        <taxon>Bacilli</taxon>
        <taxon>Bacillales</taxon>
        <taxon>Bacillaceae</taxon>
        <taxon>Metabacillus</taxon>
    </lineage>
</organism>
<proteinExistence type="predicted"/>
<dbReference type="GO" id="GO:0016887">
    <property type="term" value="F:ATP hydrolysis activity"/>
    <property type="evidence" value="ECO:0007669"/>
    <property type="project" value="InterPro"/>
</dbReference>
<dbReference type="InterPro" id="IPR027417">
    <property type="entry name" value="P-loop_NTPase"/>
</dbReference>
<accession>A0A6I2MGK1</accession>
<dbReference type="SUPFAM" id="SSF52540">
    <property type="entry name" value="P-loop containing nucleoside triphosphate hydrolases"/>
    <property type="match status" value="1"/>
</dbReference>
<sequence>MNKGTGEKMPYPAVYKKQVVFDFQDNPLIEALPEILSQEEAFNSMTYYPNFIENERELPDHIRFHSISRLNRFFQPVTQHLDLEQRFSRLLRFGYVSRNPEKPEFKKGLSFAYEKLNGNKILCNHHTTASSFTLMGFSGIGKTTAIERVLSLYPQSILHKSPYNLTQIVWMKLNCPHDGSIKTLCINFFLEMDRLLGTKYYERYGQKRNSISSMVIQMGQIARVHCLGALIIDEIQHLLATRDNNSEKMMNFFVTLVNEIGVPVLMIGTMRAKSILQRDFRQARRGSGQGDMVWQQMELNDDWDVLIESMWDYQWTKHKAQLSDELRETIFFESQGIVDIAIKLFALSQGRAISEGSEKISKQLIQKVAEHDLKLVQPMLKALKNGRMSELERYEDIMPISMEEYMQKSQSTIDLRGTIQKKKELQAAKKNEMTNSKLTKLMLVLIEVDIESVLAERIAKKIINDYPDEDQTFLTEAALKLYREEKGKPKRIEQIRKPIILKEIISKGFKRKQSAYESLLQENYILSPVKEFNI</sequence>
<keyword evidence="3" id="KW-1185">Reference proteome</keyword>
<dbReference type="InterPro" id="IPR049945">
    <property type="entry name" value="AAA_22"/>
</dbReference>